<dbReference type="PANTHER" id="PTHR35318">
    <property type="entry name" value="BNAA10G08410D PROTEIN"/>
    <property type="match status" value="1"/>
</dbReference>
<dbReference type="Gramene" id="XM_028333125.1">
    <property type="protein sequence ID" value="XP_028188926.1"/>
    <property type="gene ID" value="LOC114375348"/>
</dbReference>
<name>A0A445IBA0_GLYSO</name>
<accession>A0A445IBA0</accession>
<dbReference type="AlphaFoldDB" id="A0A445IBA0"/>
<evidence type="ECO:0000313" key="3">
    <source>
        <dbReference type="Proteomes" id="UP000289340"/>
    </source>
</evidence>
<evidence type="ECO:0000313" key="2">
    <source>
        <dbReference type="EMBL" id="RZB83333.1"/>
    </source>
</evidence>
<comment type="caution">
    <text evidence="2">The sequence shown here is derived from an EMBL/GenBank/DDBJ whole genome shotgun (WGS) entry which is preliminary data.</text>
</comment>
<sequence>MRFFVSCFGGAGDPTGSTKPLVPPPSQTLRRNKSHWRPALGSISEDTAPPHRERTAAASAGDGKRKENTAATATTKARRRQYSDDYDYGPRRVAMPSVMPAFSPTPFMF</sequence>
<evidence type="ECO:0000256" key="1">
    <source>
        <dbReference type="SAM" id="MobiDB-lite"/>
    </source>
</evidence>
<proteinExistence type="predicted"/>
<protein>
    <submittedName>
        <fullName evidence="2">Uncharacterized protein</fullName>
    </submittedName>
</protein>
<reference evidence="2 3" key="1">
    <citation type="submission" date="2018-09" db="EMBL/GenBank/DDBJ databases">
        <title>A high-quality reference genome of wild soybean provides a powerful tool to mine soybean genomes.</title>
        <authorList>
            <person name="Xie M."/>
            <person name="Chung C.Y.L."/>
            <person name="Li M.-W."/>
            <person name="Wong F.-L."/>
            <person name="Chan T.-F."/>
            <person name="Lam H.-M."/>
        </authorList>
    </citation>
    <scope>NUCLEOTIDE SEQUENCE [LARGE SCALE GENOMIC DNA]</scope>
    <source>
        <strain evidence="3">cv. W05</strain>
        <tissue evidence="2">Hypocotyl of etiolated seedlings</tissue>
    </source>
</reference>
<dbReference type="Proteomes" id="UP000289340">
    <property type="component" value="Chromosome 11"/>
</dbReference>
<keyword evidence="3" id="KW-1185">Reference proteome</keyword>
<feature type="region of interest" description="Disordered" evidence="1">
    <location>
        <begin position="1"/>
        <end position="90"/>
    </location>
</feature>
<dbReference type="EMBL" id="QZWG01000011">
    <property type="protein sequence ID" value="RZB83333.1"/>
    <property type="molecule type" value="Genomic_DNA"/>
</dbReference>
<dbReference type="PANTHER" id="PTHR35318:SF2">
    <property type="entry name" value="OS08G0138900 PROTEIN"/>
    <property type="match status" value="1"/>
</dbReference>
<organism evidence="2 3">
    <name type="scientific">Glycine soja</name>
    <name type="common">Wild soybean</name>
    <dbReference type="NCBI Taxonomy" id="3848"/>
    <lineage>
        <taxon>Eukaryota</taxon>
        <taxon>Viridiplantae</taxon>
        <taxon>Streptophyta</taxon>
        <taxon>Embryophyta</taxon>
        <taxon>Tracheophyta</taxon>
        <taxon>Spermatophyta</taxon>
        <taxon>Magnoliopsida</taxon>
        <taxon>eudicotyledons</taxon>
        <taxon>Gunneridae</taxon>
        <taxon>Pentapetalae</taxon>
        <taxon>rosids</taxon>
        <taxon>fabids</taxon>
        <taxon>Fabales</taxon>
        <taxon>Fabaceae</taxon>
        <taxon>Papilionoideae</taxon>
        <taxon>50 kb inversion clade</taxon>
        <taxon>NPAAA clade</taxon>
        <taxon>indigoferoid/millettioid clade</taxon>
        <taxon>Phaseoleae</taxon>
        <taxon>Glycine</taxon>
        <taxon>Glycine subgen. Soja</taxon>
    </lineage>
</organism>
<gene>
    <name evidence="2" type="ORF">D0Y65_032059</name>
</gene>